<dbReference type="AlphaFoldDB" id="A0A6C1E810"/>
<dbReference type="InterPro" id="IPR007472">
    <property type="entry name" value="N-end_Aminoacyl_Trfase_C"/>
</dbReference>
<evidence type="ECO:0000259" key="5">
    <source>
        <dbReference type="Pfam" id="PF04376"/>
    </source>
</evidence>
<evidence type="ECO:0000256" key="1">
    <source>
        <dbReference type="ARBA" id="ARBA00009991"/>
    </source>
</evidence>
<name>A0A6C1E810_SACPS</name>
<feature type="domain" description="N-end rule aminoacyl transferase C-terminal" evidence="6">
    <location>
        <begin position="165"/>
        <end position="309"/>
    </location>
</feature>
<gene>
    <name evidence="7" type="primary">ATE1_2</name>
    <name evidence="7" type="ORF">GRS66_007610</name>
</gene>
<dbReference type="Proteomes" id="UP000501346">
    <property type="component" value="Chromosome SeVII-ScVII"/>
</dbReference>
<accession>A0A6C1E810</accession>
<comment type="similarity">
    <text evidence="1">Belongs to the R-transferase family.</text>
</comment>
<evidence type="ECO:0000256" key="3">
    <source>
        <dbReference type="ARBA" id="ARBA00022679"/>
    </source>
</evidence>
<dbReference type="PANTHER" id="PTHR21367">
    <property type="entry name" value="ARGININE-TRNA-PROTEIN TRANSFERASE 1"/>
    <property type="match status" value="1"/>
</dbReference>
<evidence type="ECO:0000259" key="6">
    <source>
        <dbReference type="Pfam" id="PF04377"/>
    </source>
</evidence>
<evidence type="ECO:0000256" key="4">
    <source>
        <dbReference type="ARBA" id="ARBA00023315"/>
    </source>
</evidence>
<dbReference type="EMBL" id="CP049004">
    <property type="protein sequence ID" value="QID85061.1"/>
    <property type="molecule type" value="Genomic_DNA"/>
</dbReference>
<dbReference type="EC" id="2.3.2.8" evidence="2"/>
<dbReference type="GO" id="GO:0004057">
    <property type="term" value="F:arginyl-tRNA--protein transferase activity"/>
    <property type="evidence" value="ECO:0007669"/>
    <property type="project" value="UniProtKB-EC"/>
</dbReference>
<dbReference type="OrthoDB" id="74183at2759"/>
<dbReference type="SUPFAM" id="SSF55729">
    <property type="entry name" value="Acyl-CoA N-acyltransferases (Nat)"/>
    <property type="match status" value="1"/>
</dbReference>
<keyword evidence="3 7" id="KW-0808">Transferase</keyword>
<sequence length="503" mass="57758">MSDRFVIWAPSIHSELAAKCGYCHGNKEENRDQLFALDSWAQQYVDELDAIEVNNCTMGSFVEHMDVATYDRLCNMGFRRSGKFLYKMDPLRNCCRLYTIRTTPQELVMSKELRKCVSRFVSRITDDGSRMAIVPGNDFVGKIVNAELNSTKFHTKFEPALYSDEKYQLFVKYQERVHQDFKNSPKSFKRFLCDTPFGPESILGTQESWDQLNNWQSMKPGEKLMHMGPVHECYYYEGKLIAITVSDILPSGISSVYFIWDPDYSKWSLGKLSALRDLAIIQKTNLKYYYLGYYIQDCPKMNYKASYGAEVLDVCCGKYIPLKHIENMISRGNLFVLGEEDADISKELYIVDSDNGKGSSFVTENGAKQMNIAEEVYGVDGCAFKSANESVLKLKELYSVPYEEEDSDTIYYQQGQHDQAPRGIPNVVPGLLPLWELLDFMESGKITDLEGRLFLFEVETDGIRPLTNFYSESPPVKRRICDAIRLFGFETCMKSVILYSEQM</sequence>
<feature type="domain" description="N-end aminoacyl transferase N-terminal" evidence="5">
    <location>
        <begin position="19"/>
        <end position="115"/>
    </location>
</feature>
<dbReference type="PANTHER" id="PTHR21367:SF1">
    <property type="entry name" value="ARGINYL-TRNA--PROTEIN TRANSFERASE 1"/>
    <property type="match status" value="1"/>
</dbReference>
<dbReference type="Pfam" id="PF04376">
    <property type="entry name" value="ATE_N"/>
    <property type="match status" value="1"/>
</dbReference>
<reference evidence="7 8" key="1">
    <citation type="journal article" date="2019" name="BMC Genomics">
        <title>Chromosome level assembly and comparative genome analysis confirm lager-brewing yeasts originated from a single hybridization.</title>
        <authorList>
            <person name="Salazar A.N."/>
            <person name="Gorter de Vries A.R."/>
            <person name="van den Broek M."/>
            <person name="Brouwers N."/>
            <person name="de la Torre Cortes P."/>
            <person name="Kuijpers N.G.A."/>
            <person name="Daran J.G."/>
            <person name="Abeel T."/>
        </authorList>
    </citation>
    <scope>NUCLEOTIDE SEQUENCE [LARGE SCALE GENOMIC DNA]</scope>
    <source>
        <strain evidence="7 8">CBS 1483</strain>
    </source>
</reference>
<dbReference type="InterPro" id="IPR016181">
    <property type="entry name" value="Acyl_CoA_acyltransferase"/>
</dbReference>
<keyword evidence="8" id="KW-1185">Reference proteome</keyword>
<evidence type="ECO:0000313" key="8">
    <source>
        <dbReference type="Proteomes" id="UP000501346"/>
    </source>
</evidence>
<dbReference type="Pfam" id="PF04377">
    <property type="entry name" value="ATE_C"/>
    <property type="match status" value="1"/>
</dbReference>
<evidence type="ECO:0000256" key="2">
    <source>
        <dbReference type="ARBA" id="ARBA00012025"/>
    </source>
</evidence>
<protein>
    <recommendedName>
        <fullName evidence="2">arginyltransferase</fullName>
        <ecNumber evidence="2">2.3.2.8</ecNumber>
    </recommendedName>
</protein>
<proteinExistence type="inferred from homology"/>
<evidence type="ECO:0000313" key="7">
    <source>
        <dbReference type="EMBL" id="QID85061.1"/>
    </source>
</evidence>
<dbReference type="InterPro" id="IPR030700">
    <property type="entry name" value="N-end_Aminoacyl_Trfase"/>
</dbReference>
<organism evidence="7 8">
    <name type="scientific">Saccharomyces pastorianus</name>
    <name type="common">Lager yeast</name>
    <name type="synonym">Saccharomyces cerevisiae x Saccharomyces eubayanus</name>
    <dbReference type="NCBI Taxonomy" id="27292"/>
    <lineage>
        <taxon>Eukaryota</taxon>
        <taxon>Fungi</taxon>
        <taxon>Dikarya</taxon>
        <taxon>Ascomycota</taxon>
        <taxon>Saccharomycotina</taxon>
        <taxon>Saccharomycetes</taxon>
        <taxon>Saccharomycetales</taxon>
        <taxon>Saccharomycetaceae</taxon>
        <taxon>Saccharomyces</taxon>
    </lineage>
</organism>
<keyword evidence="4" id="KW-0012">Acyltransferase</keyword>
<dbReference type="GO" id="GO:0005737">
    <property type="term" value="C:cytoplasm"/>
    <property type="evidence" value="ECO:0007669"/>
    <property type="project" value="TreeGrafter"/>
</dbReference>
<dbReference type="InterPro" id="IPR007471">
    <property type="entry name" value="N-end_Aminoacyl_Trfase_N"/>
</dbReference>